<feature type="binding site" evidence="9">
    <location>
        <position position="124"/>
    </location>
    <ligand>
        <name>1-deoxy-D-xylulose 5-phosphate</name>
        <dbReference type="ChEBI" id="CHEBI:57792"/>
    </ligand>
</feature>
<feature type="domain" description="1-deoxy-D-xylulose 5-phosphate reductoisomerase C-terminal" evidence="11">
    <location>
        <begin position="145"/>
        <end position="227"/>
    </location>
</feature>
<dbReference type="Pfam" id="PF08436">
    <property type="entry name" value="DXP_redisom_C"/>
    <property type="match status" value="1"/>
</dbReference>
<evidence type="ECO:0000256" key="3">
    <source>
        <dbReference type="ARBA" id="ARBA00022723"/>
    </source>
</evidence>
<keyword evidence="9" id="KW-0460">Magnesium</keyword>
<dbReference type="Pfam" id="PF02670">
    <property type="entry name" value="DXP_reductoisom"/>
    <property type="match status" value="1"/>
</dbReference>
<dbReference type="InterPro" id="IPR026877">
    <property type="entry name" value="DXPR_C"/>
</dbReference>
<dbReference type="PANTHER" id="PTHR30525:SF0">
    <property type="entry name" value="1-DEOXY-D-XYLULOSE 5-PHOSPHATE REDUCTOISOMERASE, CHLOROPLASTIC"/>
    <property type="match status" value="1"/>
</dbReference>
<dbReference type="NCBIfam" id="TIGR00243">
    <property type="entry name" value="Dxr"/>
    <property type="match status" value="1"/>
</dbReference>
<dbReference type="HAMAP" id="MF_00183">
    <property type="entry name" value="DXP_reductoisom"/>
    <property type="match status" value="1"/>
</dbReference>
<dbReference type="InterPro" id="IPR013512">
    <property type="entry name" value="DXP_reductoisomerase_N"/>
</dbReference>
<dbReference type="InterPro" id="IPR036291">
    <property type="entry name" value="NAD(P)-bd_dom_sf"/>
</dbReference>
<comment type="function">
    <text evidence="9">Catalyzes the NADPH-dependent rearrangement and reduction of 1-deoxy-D-xylulose-5-phosphate (DXP) to 2-C-methyl-D-erythritol 4-phosphate (MEP).</text>
</comment>
<feature type="binding site" evidence="9">
    <location>
        <position position="151"/>
    </location>
    <ligand>
        <name>1-deoxy-D-xylulose 5-phosphate</name>
        <dbReference type="ChEBI" id="CHEBI:57792"/>
    </ligand>
</feature>
<evidence type="ECO:0000256" key="6">
    <source>
        <dbReference type="ARBA" id="ARBA00023211"/>
    </source>
</evidence>
<feature type="domain" description="1-deoxy-D-xylulose 5-phosphate reductoisomerase N-terminal" evidence="10">
    <location>
        <begin position="4"/>
        <end position="131"/>
    </location>
</feature>
<feature type="binding site" evidence="9">
    <location>
        <position position="203"/>
    </location>
    <ligand>
        <name>NADPH</name>
        <dbReference type="ChEBI" id="CHEBI:57783"/>
    </ligand>
</feature>
<comment type="similarity">
    <text evidence="2 9">Belongs to the DXR family.</text>
</comment>
<evidence type="ECO:0000313" key="14">
    <source>
        <dbReference type="Proteomes" id="UP001628220"/>
    </source>
</evidence>
<feature type="binding site" evidence="9">
    <location>
        <position position="149"/>
    </location>
    <ligand>
        <name>Mn(2+)</name>
        <dbReference type="ChEBI" id="CHEBI:29035"/>
    </ligand>
</feature>
<comment type="caution">
    <text evidence="9">Lacks conserved residue(s) required for the propagation of feature annotation.</text>
</comment>
<evidence type="ECO:0000313" key="13">
    <source>
        <dbReference type="EMBL" id="GAB1252007.1"/>
    </source>
</evidence>
<dbReference type="SUPFAM" id="SSF51735">
    <property type="entry name" value="NAD(P)-binding Rossmann-fold domains"/>
    <property type="match status" value="1"/>
</dbReference>
<feature type="binding site" evidence="9">
    <location>
        <position position="10"/>
    </location>
    <ligand>
        <name>NADPH</name>
        <dbReference type="ChEBI" id="CHEBI:57783"/>
    </ligand>
</feature>
<evidence type="ECO:0000256" key="2">
    <source>
        <dbReference type="ARBA" id="ARBA00006825"/>
    </source>
</evidence>
<proteinExistence type="inferred from homology"/>
<dbReference type="InterPro" id="IPR003821">
    <property type="entry name" value="DXP_reductoisomerase"/>
</dbReference>
<keyword evidence="7 9" id="KW-0414">Isoprene biosynthesis</keyword>
<keyword evidence="3 9" id="KW-0479">Metal-binding</keyword>
<feature type="binding site" evidence="9">
    <location>
        <position position="219"/>
    </location>
    <ligand>
        <name>1-deoxy-D-xylulose 5-phosphate</name>
        <dbReference type="ChEBI" id="CHEBI:57792"/>
    </ligand>
</feature>
<feature type="binding site" evidence="9">
    <location>
        <position position="219"/>
    </location>
    <ligand>
        <name>Mn(2+)</name>
        <dbReference type="ChEBI" id="CHEBI:29035"/>
    </ligand>
</feature>
<reference evidence="13 14" key="1">
    <citation type="journal article" date="2025" name="Int. J. Syst. Evol. Microbiol.">
        <title>Desulfovibrio falkowii sp. nov., Porphyromonas miyakawae sp. nov., Mediterraneibacter flintii sp. nov. and Owariibacterium komagatae gen. nov., sp. nov., isolated from human faeces.</title>
        <authorList>
            <person name="Hamaguchi T."/>
            <person name="Ohara M."/>
            <person name="Hisatomi A."/>
            <person name="Sekiguchi K."/>
            <person name="Takeda J.I."/>
            <person name="Ueyama J."/>
            <person name="Ito M."/>
            <person name="Nishiwaki H."/>
            <person name="Ogi T."/>
            <person name="Hirayama M."/>
            <person name="Ohkuma M."/>
            <person name="Sakamoto M."/>
            <person name="Ohno K."/>
        </authorList>
    </citation>
    <scope>NUCLEOTIDE SEQUENCE [LARGE SCALE GENOMIC DNA]</scope>
    <source>
        <strain evidence="13 14">13CB11C</strain>
    </source>
</reference>
<sequence>MKKLTILGATGSIGTQALDIVRESTEGTFSLVALTACHNVASLISLSLEFRPLVAVIADESLYSVLKDGLAGSGIRTAAGREALIEAAGMEEADIVLSTLVGSAGILPTLKAIEKGKTIALANKEVLVAAGVSVMEAARKYNARIVPVDSEHSAIYQCLVGEPTPPAKLLLTASGGPFRAHSEEQLQSVTPQQALVHPRWKMGPKVTIDSSTLANKGFEVIEAHHLFAIPPSKIQVVIHPESIVHSMVEFRDGQVKALLSPPDMRYPISYALYDGIRPTLSLPTLDWINLSLHFESPDLNRFPMLRMALEALRVGGNTPAIFNAADAVAVQAFANGEIPFLGIANVTARVMELVPGVSSTDIDTILATDLSVTEVAQSVIRNLYHA</sequence>
<keyword evidence="5 9" id="KW-0560">Oxidoreductase</keyword>
<dbReference type="InterPro" id="IPR036169">
    <property type="entry name" value="DXPR_C_sf"/>
</dbReference>
<feature type="binding site" evidence="9">
    <location>
        <position position="39"/>
    </location>
    <ligand>
        <name>NADPH</name>
        <dbReference type="ChEBI" id="CHEBI:57783"/>
    </ligand>
</feature>
<feature type="binding site" evidence="9">
    <location>
        <position position="150"/>
    </location>
    <ligand>
        <name>1-deoxy-D-xylulose 5-phosphate</name>
        <dbReference type="ChEBI" id="CHEBI:57792"/>
    </ligand>
</feature>
<feature type="binding site" evidence="9">
    <location>
        <position position="210"/>
    </location>
    <ligand>
        <name>1-deoxy-D-xylulose 5-phosphate</name>
        <dbReference type="ChEBI" id="CHEBI:57792"/>
    </ligand>
</feature>
<evidence type="ECO:0000256" key="8">
    <source>
        <dbReference type="ARBA" id="ARBA00048543"/>
    </source>
</evidence>
<evidence type="ECO:0000259" key="11">
    <source>
        <dbReference type="Pfam" id="PF08436"/>
    </source>
</evidence>
<accession>A0ABQ0E2Q8</accession>
<feature type="binding site" evidence="9">
    <location>
        <position position="11"/>
    </location>
    <ligand>
        <name>NADPH</name>
        <dbReference type="ChEBI" id="CHEBI:57783"/>
    </ligand>
</feature>
<dbReference type="RefSeq" id="WP_411915778.1">
    <property type="nucleotide sequence ID" value="NZ_BAAFSF010000004.1"/>
</dbReference>
<keyword evidence="14" id="KW-1185">Reference proteome</keyword>
<dbReference type="Proteomes" id="UP001628220">
    <property type="component" value="Unassembled WGS sequence"/>
</dbReference>
<feature type="binding site" evidence="9">
    <location>
        <position position="13"/>
    </location>
    <ligand>
        <name>NADPH</name>
        <dbReference type="ChEBI" id="CHEBI:57783"/>
    </ligand>
</feature>
<evidence type="ECO:0000259" key="10">
    <source>
        <dbReference type="Pfam" id="PF02670"/>
    </source>
</evidence>
<keyword evidence="6 9" id="KW-0464">Manganese</keyword>
<feature type="domain" description="DXP reductoisomerase C-terminal" evidence="12">
    <location>
        <begin position="259"/>
        <end position="371"/>
    </location>
</feature>
<evidence type="ECO:0000259" key="12">
    <source>
        <dbReference type="Pfam" id="PF13288"/>
    </source>
</evidence>
<protein>
    <recommendedName>
        <fullName evidence="9">1-deoxy-D-xylulose 5-phosphate reductoisomerase</fullName>
        <shortName evidence="9">DXP reductoisomerase</shortName>
        <ecNumber evidence="9">1.1.1.267</ecNumber>
    </recommendedName>
    <alternativeName>
        <fullName evidence="9">1-deoxyxylulose-5-phosphate reductoisomerase</fullName>
    </alternativeName>
    <alternativeName>
        <fullName evidence="9">2-C-methyl-D-erythritol 4-phosphate synthase</fullName>
    </alternativeName>
</protein>
<keyword evidence="4 9" id="KW-0521">NADP</keyword>
<dbReference type="PANTHER" id="PTHR30525">
    <property type="entry name" value="1-DEOXY-D-XYLULOSE 5-PHOSPHATE REDUCTOISOMERASE"/>
    <property type="match status" value="1"/>
</dbReference>
<evidence type="ECO:0000256" key="7">
    <source>
        <dbReference type="ARBA" id="ARBA00023229"/>
    </source>
</evidence>
<comment type="caution">
    <text evidence="13">The sequence shown here is derived from an EMBL/GenBank/DDBJ whole genome shotgun (WGS) entry which is preliminary data.</text>
</comment>
<dbReference type="SUPFAM" id="SSF69055">
    <property type="entry name" value="1-deoxy-D-xylulose-5-phosphate reductoisomerase, C-terminal domain"/>
    <property type="match status" value="1"/>
</dbReference>
<dbReference type="PIRSF" id="PIRSF006205">
    <property type="entry name" value="Dxp_reductismrs"/>
    <property type="match status" value="1"/>
</dbReference>
<feature type="binding site" evidence="9">
    <location>
        <position position="215"/>
    </location>
    <ligand>
        <name>1-deoxy-D-xylulose 5-phosphate</name>
        <dbReference type="ChEBI" id="CHEBI:57792"/>
    </ligand>
</feature>
<dbReference type="Gene3D" id="1.10.1740.10">
    <property type="match status" value="1"/>
</dbReference>
<organism evidence="13 14">
    <name type="scientific">Porphyromonas miyakawae</name>
    <dbReference type="NCBI Taxonomy" id="3137470"/>
    <lineage>
        <taxon>Bacteria</taxon>
        <taxon>Pseudomonadati</taxon>
        <taxon>Bacteroidota</taxon>
        <taxon>Bacteroidia</taxon>
        <taxon>Bacteroidales</taxon>
        <taxon>Porphyromonadaceae</taxon>
        <taxon>Porphyromonas</taxon>
    </lineage>
</organism>
<feature type="binding site" evidence="9">
    <location>
        <position position="216"/>
    </location>
    <ligand>
        <name>1-deoxy-D-xylulose 5-phosphate</name>
        <dbReference type="ChEBI" id="CHEBI:57792"/>
    </ligand>
</feature>
<feature type="binding site" evidence="9">
    <location>
        <position position="174"/>
    </location>
    <ligand>
        <name>1-deoxy-D-xylulose 5-phosphate</name>
        <dbReference type="ChEBI" id="CHEBI:57792"/>
    </ligand>
</feature>
<name>A0ABQ0E2Q8_9PORP</name>
<evidence type="ECO:0000256" key="1">
    <source>
        <dbReference type="ARBA" id="ARBA00005094"/>
    </source>
</evidence>
<dbReference type="InterPro" id="IPR013644">
    <property type="entry name" value="DXP_reductoisomerase_C"/>
</dbReference>
<comment type="pathway">
    <text evidence="1 9">Isoprenoid biosynthesis; isopentenyl diphosphate biosynthesis via DXP pathway; isopentenyl diphosphate from 1-deoxy-D-xylulose 5-phosphate: step 1/6.</text>
</comment>
<feature type="binding site" evidence="9">
    <location>
        <position position="151"/>
    </location>
    <ligand>
        <name>Mn(2+)</name>
        <dbReference type="ChEBI" id="CHEBI:29035"/>
    </ligand>
</feature>
<evidence type="ECO:0000256" key="5">
    <source>
        <dbReference type="ARBA" id="ARBA00023002"/>
    </source>
</evidence>
<comment type="catalytic activity">
    <reaction evidence="8">
        <text>2-C-methyl-D-erythritol 4-phosphate + NADP(+) = 1-deoxy-D-xylulose 5-phosphate + NADPH + H(+)</text>
        <dbReference type="Rhea" id="RHEA:13717"/>
        <dbReference type="ChEBI" id="CHEBI:15378"/>
        <dbReference type="ChEBI" id="CHEBI:57783"/>
        <dbReference type="ChEBI" id="CHEBI:57792"/>
        <dbReference type="ChEBI" id="CHEBI:58262"/>
        <dbReference type="ChEBI" id="CHEBI:58349"/>
        <dbReference type="EC" id="1.1.1.267"/>
    </reaction>
    <physiologicalReaction direction="right-to-left" evidence="8">
        <dbReference type="Rhea" id="RHEA:13719"/>
    </physiologicalReaction>
</comment>
<dbReference type="SUPFAM" id="SSF55347">
    <property type="entry name" value="Glyceraldehyde-3-phosphate dehydrogenase-like, C-terminal domain"/>
    <property type="match status" value="1"/>
</dbReference>
<dbReference type="Pfam" id="PF13288">
    <property type="entry name" value="DXPR_C"/>
    <property type="match status" value="1"/>
</dbReference>
<evidence type="ECO:0000256" key="4">
    <source>
        <dbReference type="ARBA" id="ARBA00022857"/>
    </source>
</evidence>
<feature type="binding site" evidence="9">
    <location>
        <position position="123"/>
    </location>
    <ligand>
        <name>NADPH</name>
        <dbReference type="ChEBI" id="CHEBI:57783"/>
    </ligand>
</feature>
<gene>
    <name evidence="9" type="primary">dxr</name>
    <name evidence="13" type="ORF">Tsumi_11130</name>
</gene>
<feature type="binding site" evidence="9">
    <location>
        <position position="125"/>
    </location>
    <ligand>
        <name>NADPH</name>
        <dbReference type="ChEBI" id="CHEBI:57783"/>
    </ligand>
</feature>
<dbReference type="EC" id="1.1.1.267" evidence="9"/>
<dbReference type="Gene3D" id="3.40.50.720">
    <property type="entry name" value="NAD(P)-binding Rossmann-like Domain"/>
    <property type="match status" value="1"/>
</dbReference>
<feature type="binding site" evidence="9">
    <location>
        <position position="12"/>
    </location>
    <ligand>
        <name>NADPH</name>
        <dbReference type="ChEBI" id="CHEBI:57783"/>
    </ligand>
</feature>
<feature type="binding site" evidence="9">
    <location>
        <position position="197"/>
    </location>
    <ligand>
        <name>1-deoxy-D-xylulose 5-phosphate</name>
        <dbReference type="ChEBI" id="CHEBI:57792"/>
    </ligand>
</feature>
<dbReference type="EMBL" id="BAAFSF010000004">
    <property type="protein sequence ID" value="GAB1252007.1"/>
    <property type="molecule type" value="Genomic_DNA"/>
</dbReference>
<evidence type="ECO:0000256" key="9">
    <source>
        <dbReference type="HAMAP-Rule" id="MF_00183"/>
    </source>
</evidence>
<comment type="cofactor">
    <cofactor evidence="9">
        <name>Mg(2+)</name>
        <dbReference type="ChEBI" id="CHEBI:18420"/>
    </cofactor>
    <cofactor evidence="9">
        <name>Mn(2+)</name>
        <dbReference type="ChEBI" id="CHEBI:29035"/>
    </cofactor>
</comment>